<dbReference type="Gramene" id="mRNA:HanXRQr2_Chr08g0327801">
    <property type="protein sequence ID" value="CDS:HanXRQr2_Chr08g0327801.1"/>
    <property type="gene ID" value="HanXRQr2_Chr08g0327801"/>
</dbReference>
<dbReference type="EMBL" id="MNCJ02000323">
    <property type="protein sequence ID" value="KAF5794413.1"/>
    <property type="molecule type" value="Genomic_DNA"/>
</dbReference>
<keyword evidence="2" id="KW-1185">Reference proteome</keyword>
<organism evidence="1 2">
    <name type="scientific">Helianthus annuus</name>
    <name type="common">Common sunflower</name>
    <dbReference type="NCBI Taxonomy" id="4232"/>
    <lineage>
        <taxon>Eukaryota</taxon>
        <taxon>Viridiplantae</taxon>
        <taxon>Streptophyta</taxon>
        <taxon>Embryophyta</taxon>
        <taxon>Tracheophyta</taxon>
        <taxon>Spermatophyta</taxon>
        <taxon>Magnoliopsida</taxon>
        <taxon>eudicotyledons</taxon>
        <taxon>Gunneridae</taxon>
        <taxon>Pentapetalae</taxon>
        <taxon>asterids</taxon>
        <taxon>campanulids</taxon>
        <taxon>Asterales</taxon>
        <taxon>Asteraceae</taxon>
        <taxon>Asteroideae</taxon>
        <taxon>Heliantheae alliance</taxon>
        <taxon>Heliantheae</taxon>
        <taxon>Helianthus</taxon>
    </lineage>
</organism>
<name>A0A9K3ICV5_HELAN</name>
<protein>
    <submittedName>
        <fullName evidence="1">Uncharacterized protein</fullName>
    </submittedName>
</protein>
<gene>
    <name evidence="1" type="ORF">HanXRQr2_Chr08g0327801</name>
</gene>
<sequence>MTQFIAVSTLKVRIWTPNFFSFLFKVLTSFRNKRNVLSFGSYTRISMRFLSRNN</sequence>
<dbReference type="Proteomes" id="UP000215914">
    <property type="component" value="Unassembled WGS sequence"/>
</dbReference>
<dbReference type="AlphaFoldDB" id="A0A9K3ICV5"/>
<evidence type="ECO:0000313" key="2">
    <source>
        <dbReference type="Proteomes" id="UP000215914"/>
    </source>
</evidence>
<accession>A0A9K3ICV5</accession>
<comment type="caution">
    <text evidence="1">The sequence shown here is derived from an EMBL/GenBank/DDBJ whole genome shotgun (WGS) entry which is preliminary data.</text>
</comment>
<reference evidence="1" key="2">
    <citation type="submission" date="2020-06" db="EMBL/GenBank/DDBJ databases">
        <title>Helianthus annuus Genome sequencing and assembly Release 2.</title>
        <authorList>
            <person name="Gouzy J."/>
            <person name="Langlade N."/>
            <person name="Munos S."/>
        </authorList>
    </citation>
    <scope>NUCLEOTIDE SEQUENCE</scope>
    <source>
        <tissue evidence="1">Leaves</tissue>
    </source>
</reference>
<evidence type="ECO:0000313" key="1">
    <source>
        <dbReference type="EMBL" id="KAF5794413.1"/>
    </source>
</evidence>
<reference evidence="1" key="1">
    <citation type="journal article" date="2017" name="Nature">
        <title>The sunflower genome provides insights into oil metabolism, flowering and Asterid evolution.</title>
        <authorList>
            <person name="Badouin H."/>
            <person name="Gouzy J."/>
            <person name="Grassa C.J."/>
            <person name="Murat F."/>
            <person name="Staton S.E."/>
            <person name="Cottret L."/>
            <person name="Lelandais-Briere C."/>
            <person name="Owens G.L."/>
            <person name="Carrere S."/>
            <person name="Mayjonade B."/>
            <person name="Legrand L."/>
            <person name="Gill N."/>
            <person name="Kane N.C."/>
            <person name="Bowers J.E."/>
            <person name="Hubner S."/>
            <person name="Bellec A."/>
            <person name="Berard A."/>
            <person name="Berges H."/>
            <person name="Blanchet N."/>
            <person name="Boniface M.C."/>
            <person name="Brunel D."/>
            <person name="Catrice O."/>
            <person name="Chaidir N."/>
            <person name="Claudel C."/>
            <person name="Donnadieu C."/>
            <person name="Faraut T."/>
            <person name="Fievet G."/>
            <person name="Helmstetter N."/>
            <person name="King M."/>
            <person name="Knapp S.J."/>
            <person name="Lai Z."/>
            <person name="Le Paslier M.C."/>
            <person name="Lippi Y."/>
            <person name="Lorenzon L."/>
            <person name="Mandel J.R."/>
            <person name="Marage G."/>
            <person name="Marchand G."/>
            <person name="Marquand E."/>
            <person name="Bret-Mestries E."/>
            <person name="Morien E."/>
            <person name="Nambeesan S."/>
            <person name="Nguyen T."/>
            <person name="Pegot-Espagnet P."/>
            <person name="Pouilly N."/>
            <person name="Raftis F."/>
            <person name="Sallet E."/>
            <person name="Schiex T."/>
            <person name="Thomas J."/>
            <person name="Vandecasteele C."/>
            <person name="Vares D."/>
            <person name="Vear F."/>
            <person name="Vautrin S."/>
            <person name="Crespi M."/>
            <person name="Mangin B."/>
            <person name="Burke J.M."/>
            <person name="Salse J."/>
            <person name="Munos S."/>
            <person name="Vincourt P."/>
            <person name="Rieseberg L.H."/>
            <person name="Langlade N.B."/>
        </authorList>
    </citation>
    <scope>NUCLEOTIDE SEQUENCE</scope>
    <source>
        <tissue evidence="1">Leaves</tissue>
    </source>
</reference>
<proteinExistence type="predicted"/>